<dbReference type="AlphaFoldDB" id="A0A4U0FBQ5"/>
<keyword evidence="2 7" id="KW-0813">Transport</keyword>
<evidence type="ECO:0000256" key="1">
    <source>
        <dbReference type="ARBA" id="ARBA00004651"/>
    </source>
</evidence>
<feature type="transmembrane region" description="Helical" evidence="7">
    <location>
        <begin position="237"/>
        <end position="261"/>
    </location>
</feature>
<dbReference type="RefSeq" id="WP_136778822.1">
    <property type="nucleotide sequence ID" value="NZ_SUPK01000008.1"/>
</dbReference>
<dbReference type="Pfam" id="PF00528">
    <property type="entry name" value="BPD_transp_1"/>
    <property type="match status" value="1"/>
</dbReference>
<evidence type="ECO:0000256" key="3">
    <source>
        <dbReference type="ARBA" id="ARBA00022475"/>
    </source>
</evidence>
<proteinExistence type="inferred from homology"/>
<feature type="transmembrane region" description="Helical" evidence="7">
    <location>
        <begin position="108"/>
        <end position="135"/>
    </location>
</feature>
<evidence type="ECO:0000256" key="2">
    <source>
        <dbReference type="ARBA" id="ARBA00022448"/>
    </source>
</evidence>
<dbReference type="InterPro" id="IPR035906">
    <property type="entry name" value="MetI-like_sf"/>
</dbReference>
<reference evidence="9 10" key="1">
    <citation type="submission" date="2019-04" db="EMBL/GenBank/DDBJ databases">
        <title>Cohnella sp. nov., isolated from soil.</title>
        <authorList>
            <person name="Kim W."/>
        </authorList>
    </citation>
    <scope>NUCLEOTIDE SEQUENCE [LARGE SCALE GENOMIC DNA]</scope>
    <source>
        <strain evidence="9 10">CAU 1483</strain>
    </source>
</reference>
<feature type="domain" description="ABC transmembrane type-1" evidence="8">
    <location>
        <begin position="71"/>
        <end position="261"/>
    </location>
</feature>
<dbReference type="InterPro" id="IPR000515">
    <property type="entry name" value="MetI-like"/>
</dbReference>
<name>A0A4U0FBQ5_9BACL</name>
<feature type="transmembrane region" description="Helical" evidence="7">
    <location>
        <begin position="12"/>
        <end position="31"/>
    </location>
</feature>
<dbReference type="CDD" id="cd06261">
    <property type="entry name" value="TM_PBP2"/>
    <property type="match status" value="1"/>
</dbReference>
<keyword evidence="4 7" id="KW-0812">Transmembrane</keyword>
<dbReference type="GO" id="GO:0055085">
    <property type="term" value="P:transmembrane transport"/>
    <property type="evidence" value="ECO:0007669"/>
    <property type="project" value="InterPro"/>
</dbReference>
<feature type="transmembrane region" description="Helical" evidence="7">
    <location>
        <begin position="141"/>
        <end position="160"/>
    </location>
</feature>
<dbReference type="OrthoDB" id="9771544at2"/>
<organism evidence="9 10">
    <name type="scientific">Cohnella pontilimi</name>
    <dbReference type="NCBI Taxonomy" id="2564100"/>
    <lineage>
        <taxon>Bacteria</taxon>
        <taxon>Bacillati</taxon>
        <taxon>Bacillota</taxon>
        <taxon>Bacilli</taxon>
        <taxon>Bacillales</taxon>
        <taxon>Paenibacillaceae</taxon>
        <taxon>Cohnella</taxon>
    </lineage>
</organism>
<evidence type="ECO:0000313" key="9">
    <source>
        <dbReference type="EMBL" id="TJY40632.1"/>
    </source>
</evidence>
<keyword evidence="5 7" id="KW-1133">Transmembrane helix</keyword>
<keyword evidence="3" id="KW-1003">Cell membrane</keyword>
<comment type="caution">
    <text evidence="9">The sequence shown here is derived from an EMBL/GenBank/DDBJ whole genome shotgun (WGS) entry which is preliminary data.</text>
</comment>
<comment type="subcellular location">
    <subcellularLocation>
        <location evidence="1 7">Cell membrane</location>
        <topology evidence="1 7">Multi-pass membrane protein</topology>
    </subcellularLocation>
</comment>
<dbReference type="GO" id="GO:0005886">
    <property type="term" value="C:plasma membrane"/>
    <property type="evidence" value="ECO:0007669"/>
    <property type="project" value="UniProtKB-SubCell"/>
</dbReference>
<dbReference type="PANTHER" id="PTHR43744">
    <property type="entry name" value="ABC TRANSPORTER PERMEASE PROTEIN MG189-RELATED-RELATED"/>
    <property type="match status" value="1"/>
</dbReference>
<dbReference type="EMBL" id="SUPK01000008">
    <property type="protein sequence ID" value="TJY40632.1"/>
    <property type="molecule type" value="Genomic_DNA"/>
</dbReference>
<comment type="similarity">
    <text evidence="7">Belongs to the binding-protein-dependent transport system permease family.</text>
</comment>
<evidence type="ECO:0000256" key="5">
    <source>
        <dbReference type="ARBA" id="ARBA00022989"/>
    </source>
</evidence>
<sequence length="276" mass="30504">MKGPSFITKSAGYLFLIIVTIVSVYPFYWMFVGSTLSDGDIFQSPPRFFPSVEFMNNITELAATAPIWRALGNSLLISVVFTIATLYLCAIAGYTFAKFEFKGKNVMFGLVLITMMLPHQVTLIPLFKMVIGFGWQNQPQAVILPALANAFGVFFMRQNMMSIPTEMIEAARIDGAIELSIFHKIILPTSLPPLAALGILSFIQQWGNYLWPLIILQDRESTTLPVLLSQLVAPGQVVYYGQVLAGTVISIVPVLILFLLLQKYFISGIYGGSVKG</sequence>
<keyword evidence="6 7" id="KW-0472">Membrane</keyword>
<evidence type="ECO:0000256" key="6">
    <source>
        <dbReference type="ARBA" id="ARBA00023136"/>
    </source>
</evidence>
<dbReference type="Gene3D" id="1.10.3720.10">
    <property type="entry name" value="MetI-like"/>
    <property type="match status" value="1"/>
</dbReference>
<feature type="transmembrane region" description="Helical" evidence="7">
    <location>
        <begin position="181"/>
        <end position="203"/>
    </location>
</feature>
<dbReference type="SUPFAM" id="SSF161098">
    <property type="entry name" value="MetI-like"/>
    <property type="match status" value="1"/>
</dbReference>
<dbReference type="Proteomes" id="UP000309673">
    <property type="component" value="Unassembled WGS sequence"/>
</dbReference>
<evidence type="ECO:0000259" key="8">
    <source>
        <dbReference type="PROSITE" id="PS50928"/>
    </source>
</evidence>
<gene>
    <name evidence="9" type="ORF">E5161_15855</name>
</gene>
<keyword evidence="10" id="KW-1185">Reference proteome</keyword>
<dbReference type="PANTHER" id="PTHR43744:SF8">
    <property type="entry name" value="SN-GLYCEROL-3-PHOSPHATE TRANSPORT SYSTEM PERMEASE PROTEIN UGPE"/>
    <property type="match status" value="1"/>
</dbReference>
<evidence type="ECO:0000313" key="10">
    <source>
        <dbReference type="Proteomes" id="UP000309673"/>
    </source>
</evidence>
<evidence type="ECO:0000256" key="4">
    <source>
        <dbReference type="ARBA" id="ARBA00022692"/>
    </source>
</evidence>
<protein>
    <submittedName>
        <fullName evidence="9">Carbohydrate ABC transporter permease</fullName>
    </submittedName>
</protein>
<feature type="transmembrane region" description="Helical" evidence="7">
    <location>
        <begin position="75"/>
        <end position="96"/>
    </location>
</feature>
<accession>A0A4U0FBQ5</accession>
<evidence type="ECO:0000256" key="7">
    <source>
        <dbReference type="RuleBase" id="RU363032"/>
    </source>
</evidence>
<dbReference type="PROSITE" id="PS50928">
    <property type="entry name" value="ABC_TM1"/>
    <property type="match status" value="1"/>
</dbReference>